<evidence type="ECO:0000313" key="2">
    <source>
        <dbReference type="Proteomes" id="UP000502917"/>
    </source>
</evidence>
<organism evidence="1 2">
    <name type="scientific">Cyanophage P-SS1</name>
    <dbReference type="NCBI Taxonomy" id="889957"/>
    <lineage>
        <taxon>Viruses</taxon>
        <taxon>Duplodnaviria</taxon>
        <taxon>Heunggongvirae</taxon>
        <taxon>Uroviricota</taxon>
        <taxon>Caudoviricetes</taxon>
        <taxon>Pantevenvirales</taxon>
        <taxon>Kyanoviridae</taxon>
        <taxon>Ronodorvirus</taxon>
        <taxon>Ronodorvirus ssm4</taxon>
    </lineage>
</organism>
<protein>
    <submittedName>
        <fullName evidence="1">Uncharacterized protein</fullName>
    </submittedName>
</protein>
<evidence type="ECO:0000313" key="1">
    <source>
        <dbReference type="EMBL" id="AGF91399.1"/>
    </source>
</evidence>
<proteinExistence type="predicted"/>
<gene>
    <name evidence="1" type="ORF">CPYG_00104</name>
</gene>
<dbReference type="Proteomes" id="UP000502917">
    <property type="component" value="Segment"/>
</dbReference>
<dbReference type="EMBL" id="JF974306">
    <property type="protein sequence ID" value="AGF91399.1"/>
    <property type="molecule type" value="Genomic_DNA"/>
</dbReference>
<reference evidence="1 2" key="1">
    <citation type="submission" date="2010-12" db="EMBL/GenBank/DDBJ databases">
        <title>The Genome Sequence of Cyanophage P-SS1.</title>
        <authorList>
            <consortium name="The Broad Institute Genome Sequencing Platform"/>
            <person name="Henn M.R."/>
            <person name="Sullivan M.S."/>
            <person name="Osburne M.S."/>
            <person name="Levin J."/>
            <person name="Malboeuf C."/>
            <person name="Casali M."/>
            <person name="Russ C."/>
            <person name="Lennon N."/>
            <person name="Chapman S.B."/>
            <person name="Erlich R."/>
            <person name="Young S.K."/>
            <person name="Yandava C."/>
            <person name="Zeng Q."/>
            <person name="Alvarado L."/>
            <person name="Anderson S."/>
            <person name="Berlin A."/>
            <person name="Chen Z."/>
            <person name="Freedman E."/>
            <person name="Gellesch M."/>
            <person name="Goldberg J."/>
            <person name="Green L."/>
            <person name="Griggs A."/>
            <person name="Gujja S."/>
            <person name="Heilman E.R."/>
            <person name="Heiman D."/>
            <person name="Hollinger A."/>
            <person name="Howarth C."/>
            <person name="Larson L."/>
            <person name="Mehta T."/>
            <person name="Pearson M."/>
            <person name="Roberts A."/>
            <person name="Ryan E."/>
            <person name="Saif S."/>
            <person name="Shea T."/>
            <person name="Shenoy N."/>
            <person name="Sisk P."/>
            <person name="Stolte C."/>
            <person name="Sykes S."/>
            <person name="White J."/>
            <person name="Yu Q."/>
            <person name="Coleman M.L."/>
            <person name="Huang K.H."/>
            <person name="Weigele P.R."/>
            <person name="DeFrancesco A.S."/>
            <person name="Kern S.E."/>
            <person name="Thompson L.R."/>
            <person name="Fu R."/>
            <person name="Hombeck B."/>
            <person name="Chisholm S.W."/>
            <person name="Haas B."/>
            <person name="Nusbaum C."/>
            <person name="Birren B."/>
        </authorList>
    </citation>
    <scope>NUCLEOTIDE SEQUENCE [LARGE SCALE GENOMIC DNA]</scope>
    <source>
        <strain evidence="1 2">P-SS1</strain>
    </source>
</reference>
<sequence length="79" mass="9181">MKIKKDQLTHELREVVGDKDITFESITDPSDLVDIEIDPEGFYQGRKAVADMLIESRKKLEEYGRQLKKIQSQNSEEIN</sequence>
<name>M1PR42_9CAUD</name>
<accession>M1PR42</accession>